<evidence type="ECO:0000259" key="10">
    <source>
        <dbReference type="PROSITE" id="PS50112"/>
    </source>
</evidence>
<name>A0A396SGI5_9BACL</name>
<dbReference type="InterPro" id="IPR052155">
    <property type="entry name" value="Biofilm_reg_signaling"/>
</dbReference>
<dbReference type="EMBL" id="QWEI01000003">
    <property type="protein sequence ID" value="RHW37586.1"/>
    <property type="molecule type" value="Genomic_DNA"/>
</dbReference>
<dbReference type="InterPro" id="IPR000700">
    <property type="entry name" value="PAS-assoc_C"/>
</dbReference>
<dbReference type="InterPro" id="IPR003661">
    <property type="entry name" value="HisK_dim/P_dom"/>
</dbReference>
<keyword evidence="4" id="KW-0808">Transferase</keyword>
<dbReference type="SUPFAM" id="SSF141868">
    <property type="entry name" value="EAL domain-like"/>
    <property type="match status" value="1"/>
</dbReference>
<dbReference type="PROSITE" id="PS50112">
    <property type="entry name" value="PAS"/>
    <property type="match status" value="1"/>
</dbReference>
<dbReference type="InterPro" id="IPR035919">
    <property type="entry name" value="EAL_sf"/>
</dbReference>
<dbReference type="PANTHER" id="PTHR44757:SF2">
    <property type="entry name" value="BIOFILM ARCHITECTURE MAINTENANCE PROTEIN MBAA"/>
    <property type="match status" value="1"/>
</dbReference>
<dbReference type="InterPro" id="IPR013655">
    <property type="entry name" value="PAS_fold_3"/>
</dbReference>
<evidence type="ECO:0000256" key="1">
    <source>
        <dbReference type="ARBA" id="ARBA00000085"/>
    </source>
</evidence>
<sequence length="761" mass="87112">MELIYKTTQVETELKNALEKEEFRLYYQPKVNLSTGKIEGMEALIRWEHPEKGLIPPAEFISFAEDSGLIFPMGEWVLRTACLQNKNWMKAGFSPMVMSVNLSVRQLYQPNIIDMVCGILEETKLAPEYLEIEITESAMVDKKRVIEVIRGLRRLGVQISIDDFGKGYSSLQYLNEFQIDNIKIDQTFIRNCTTNTNNSTIVKMFIEIAQRLNMKVIAEGIETKEELIFLQQNSCNYGQGYLFSRPLPPDELIQFFDKIEQLTPQEGISKNLYNQGSMNEGLESNHQELRDSMSQQQGMTFKFIKKNDKFIHTVCEGKLLYRLGHTSEQVIGKELKDFLPIDIAKEKTKLYHKAWQGEENIMYEGEQNGIHYYASLSPIKKNGQVQAVIGTCVNISEQKRIARAVEEQNFKYEVITDNMLDLVGMLDKNGKVLYASSSHEKILGFPSNKFVGDSILELIHAEDIRTIEKQFHLMLESKLPCQVELRYKRAEGGWVDIEAKISPVCNKDGEIEYFIAVGREISERRRVEERMIKSEKLSVVGHLASSIAHEIINPLTSIKGFVQLLQNEVNNSLYLDTTLDEIRKIEEIIQEFIEFTKPSISSVEKINITSLLLEVYKLLPSHSNLQSIEIRQEYALDVPEIFCNKNHMKQVFIHILNNAVEAMPNGGIIKINVQRCDDNYIKFSFIDQGYGISKERIKKIGEPFYSINEKGTGLGLMICHKIVQEYGGTIEIKSEINKGTTIDVILPIKYPLAMGISDNLI</sequence>
<organism evidence="13 14">
    <name type="scientific">Ureibacillus yapensis</name>
    <dbReference type="NCBI Taxonomy" id="2304605"/>
    <lineage>
        <taxon>Bacteria</taxon>
        <taxon>Bacillati</taxon>
        <taxon>Bacillota</taxon>
        <taxon>Bacilli</taxon>
        <taxon>Bacillales</taxon>
        <taxon>Caryophanaceae</taxon>
        <taxon>Ureibacillus</taxon>
    </lineage>
</organism>
<dbReference type="FunFam" id="3.20.20.450:FF:000001">
    <property type="entry name" value="Cyclic di-GMP phosphodiesterase yahA"/>
    <property type="match status" value="1"/>
</dbReference>
<evidence type="ECO:0000256" key="7">
    <source>
        <dbReference type="ARBA" id="ARBA00022840"/>
    </source>
</evidence>
<dbReference type="Pfam" id="PF00512">
    <property type="entry name" value="HisKA"/>
    <property type="match status" value="1"/>
</dbReference>
<dbReference type="InterPro" id="IPR003594">
    <property type="entry name" value="HATPase_dom"/>
</dbReference>
<feature type="domain" description="PAS" evidence="10">
    <location>
        <begin position="408"/>
        <end position="478"/>
    </location>
</feature>
<dbReference type="SMART" id="SM00091">
    <property type="entry name" value="PAS"/>
    <property type="match status" value="1"/>
</dbReference>
<dbReference type="Pfam" id="PF02518">
    <property type="entry name" value="HATPase_c"/>
    <property type="match status" value="1"/>
</dbReference>
<dbReference type="PROSITE" id="PS50883">
    <property type="entry name" value="EAL"/>
    <property type="match status" value="1"/>
</dbReference>
<dbReference type="AlphaFoldDB" id="A0A396SGI5"/>
<dbReference type="Gene3D" id="3.30.450.20">
    <property type="entry name" value="PAS domain"/>
    <property type="match status" value="2"/>
</dbReference>
<dbReference type="NCBIfam" id="TIGR00229">
    <property type="entry name" value="sensory_box"/>
    <property type="match status" value="2"/>
</dbReference>
<dbReference type="GO" id="GO:0005524">
    <property type="term" value="F:ATP binding"/>
    <property type="evidence" value="ECO:0007669"/>
    <property type="project" value="UniProtKB-KW"/>
</dbReference>
<feature type="domain" description="PAC" evidence="11">
    <location>
        <begin position="481"/>
        <end position="533"/>
    </location>
</feature>
<evidence type="ECO:0000256" key="4">
    <source>
        <dbReference type="ARBA" id="ARBA00022679"/>
    </source>
</evidence>
<evidence type="ECO:0000256" key="8">
    <source>
        <dbReference type="ARBA" id="ARBA00023012"/>
    </source>
</evidence>
<evidence type="ECO:0000256" key="5">
    <source>
        <dbReference type="ARBA" id="ARBA00022741"/>
    </source>
</evidence>
<evidence type="ECO:0000259" key="11">
    <source>
        <dbReference type="PROSITE" id="PS50113"/>
    </source>
</evidence>
<dbReference type="CDD" id="cd00082">
    <property type="entry name" value="HisKA"/>
    <property type="match status" value="1"/>
</dbReference>
<dbReference type="Gene3D" id="3.30.565.10">
    <property type="entry name" value="Histidine kinase-like ATPase, C-terminal domain"/>
    <property type="match status" value="1"/>
</dbReference>
<dbReference type="PRINTS" id="PR00344">
    <property type="entry name" value="BCTRLSENSOR"/>
</dbReference>
<dbReference type="InterPro" id="IPR004358">
    <property type="entry name" value="Sig_transdc_His_kin-like_C"/>
</dbReference>
<dbReference type="CDD" id="cd00130">
    <property type="entry name" value="PAS"/>
    <property type="match status" value="1"/>
</dbReference>
<keyword evidence="6" id="KW-0418">Kinase</keyword>
<evidence type="ECO:0000313" key="13">
    <source>
        <dbReference type="EMBL" id="RHW37586.1"/>
    </source>
</evidence>
<dbReference type="SUPFAM" id="SSF55874">
    <property type="entry name" value="ATPase domain of HSP90 chaperone/DNA topoisomerase II/histidine kinase"/>
    <property type="match status" value="1"/>
</dbReference>
<dbReference type="Gene3D" id="3.20.20.450">
    <property type="entry name" value="EAL domain"/>
    <property type="match status" value="1"/>
</dbReference>
<dbReference type="SMART" id="SM00052">
    <property type="entry name" value="EAL"/>
    <property type="match status" value="1"/>
</dbReference>
<dbReference type="EC" id="2.7.13.3" evidence="2"/>
<dbReference type="CDD" id="cd01948">
    <property type="entry name" value="EAL"/>
    <property type="match status" value="1"/>
</dbReference>
<evidence type="ECO:0000259" key="9">
    <source>
        <dbReference type="PROSITE" id="PS50109"/>
    </source>
</evidence>
<dbReference type="SUPFAM" id="SSF55785">
    <property type="entry name" value="PYP-like sensor domain (PAS domain)"/>
    <property type="match status" value="2"/>
</dbReference>
<comment type="caution">
    <text evidence="13">The sequence shown here is derived from an EMBL/GenBank/DDBJ whole genome shotgun (WGS) entry which is preliminary data.</text>
</comment>
<keyword evidence="8" id="KW-0902">Two-component regulatory system</keyword>
<dbReference type="InterPro" id="IPR005467">
    <property type="entry name" value="His_kinase_dom"/>
</dbReference>
<keyword evidence="5" id="KW-0547">Nucleotide-binding</keyword>
<dbReference type="PROSITE" id="PS50109">
    <property type="entry name" value="HIS_KIN"/>
    <property type="match status" value="1"/>
</dbReference>
<dbReference type="Pfam" id="PF00563">
    <property type="entry name" value="EAL"/>
    <property type="match status" value="1"/>
</dbReference>
<dbReference type="InterPro" id="IPR000014">
    <property type="entry name" value="PAS"/>
</dbReference>
<dbReference type="Proteomes" id="UP000265692">
    <property type="component" value="Unassembled WGS sequence"/>
</dbReference>
<dbReference type="InterPro" id="IPR035965">
    <property type="entry name" value="PAS-like_dom_sf"/>
</dbReference>
<dbReference type="SMART" id="SM00387">
    <property type="entry name" value="HATPase_c"/>
    <property type="match status" value="1"/>
</dbReference>
<dbReference type="OrthoDB" id="9759607at2"/>
<reference evidence="13 14" key="1">
    <citation type="submission" date="2018-08" db="EMBL/GenBank/DDBJ databases">
        <title>Lysinibacillus sp. YLB-03 draft genome sequence.</title>
        <authorList>
            <person name="Yu L."/>
        </authorList>
    </citation>
    <scope>NUCLEOTIDE SEQUENCE [LARGE SCALE GENOMIC DNA]</scope>
    <source>
        <strain evidence="13 14">YLB-03</strain>
    </source>
</reference>
<evidence type="ECO:0000259" key="12">
    <source>
        <dbReference type="PROSITE" id="PS50883"/>
    </source>
</evidence>
<proteinExistence type="predicted"/>
<dbReference type="Gene3D" id="1.10.287.130">
    <property type="match status" value="1"/>
</dbReference>
<dbReference type="GO" id="GO:0000155">
    <property type="term" value="F:phosphorelay sensor kinase activity"/>
    <property type="evidence" value="ECO:0007669"/>
    <property type="project" value="InterPro"/>
</dbReference>
<gene>
    <name evidence="13" type="ORF">D1B33_08645</name>
</gene>
<keyword evidence="3" id="KW-0597">Phosphoprotein</keyword>
<dbReference type="InterPro" id="IPR001610">
    <property type="entry name" value="PAC"/>
</dbReference>
<evidence type="ECO:0000313" key="14">
    <source>
        <dbReference type="Proteomes" id="UP000265692"/>
    </source>
</evidence>
<dbReference type="InterPro" id="IPR036097">
    <property type="entry name" value="HisK_dim/P_sf"/>
</dbReference>
<keyword evidence="7" id="KW-0067">ATP-binding</keyword>
<protein>
    <recommendedName>
        <fullName evidence="2">histidine kinase</fullName>
        <ecNumber evidence="2">2.7.13.3</ecNumber>
    </recommendedName>
</protein>
<evidence type="ECO:0000256" key="6">
    <source>
        <dbReference type="ARBA" id="ARBA00022777"/>
    </source>
</evidence>
<comment type="catalytic activity">
    <reaction evidence="1">
        <text>ATP + protein L-histidine = ADP + protein N-phospho-L-histidine.</text>
        <dbReference type="EC" id="2.7.13.3"/>
    </reaction>
</comment>
<dbReference type="Pfam" id="PF13426">
    <property type="entry name" value="PAS_9"/>
    <property type="match status" value="1"/>
</dbReference>
<accession>A0A396SGI5</accession>
<keyword evidence="14" id="KW-1185">Reference proteome</keyword>
<feature type="domain" description="EAL" evidence="12">
    <location>
        <begin position="7"/>
        <end position="260"/>
    </location>
</feature>
<dbReference type="Pfam" id="PF08447">
    <property type="entry name" value="PAS_3"/>
    <property type="match status" value="1"/>
</dbReference>
<dbReference type="SMART" id="SM00086">
    <property type="entry name" value="PAC"/>
    <property type="match status" value="2"/>
</dbReference>
<dbReference type="PROSITE" id="PS50113">
    <property type="entry name" value="PAC"/>
    <property type="match status" value="1"/>
</dbReference>
<dbReference type="PANTHER" id="PTHR44757">
    <property type="entry name" value="DIGUANYLATE CYCLASE DGCP"/>
    <property type="match status" value="1"/>
</dbReference>
<evidence type="ECO:0000256" key="3">
    <source>
        <dbReference type="ARBA" id="ARBA00022553"/>
    </source>
</evidence>
<dbReference type="RefSeq" id="WP_118875972.1">
    <property type="nucleotide sequence ID" value="NZ_QWEI01000003.1"/>
</dbReference>
<evidence type="ECO:0000256" key="2">
    <source>
        <dbReference type="ARBA" id="ARBA00012438"/>
    </source>
</evidence>
<dbReference type="InterPro" id="IPR036890">
    <property type="entry name" value="HATPase_C_sf"/>
</dbReference>
<dbReference type="SUPFAM" id="SSF47384">
    <property type="entry name" value="Homodimeric domain of signal transducing histidine kinase"/>
    <property type="match status" value="1"/>
</dbReference>
<dbReference type="SMART" id="SM00388">
    <property type="entry name" value="HisKA"/>
    <property type="match status" value="1"/>
</dbReference>
<feature type="domain" description="Histidine kinase" evidence="9">
    <location>
        <begin position="546"/>
        <end position="750"/>
    </location>
</feature>
<dbReference type="InterPro" id="IPR001633">
    <property type="entry name" value="EAL_dom"/>
</dbReference>